<comment type="caution">
    <text evidence="8">The sequence shown here is derived from an EMBL/GenBank/DDBJ whole genome shotgun (WGS) entry which is preliminary data.</text>
</comment>
<evidence type="ECO:0000256" key="6">
    <source>
        <dbReference type="SAM" id="Phobius"/>
    </source>
</evidence>
<feature type="transmembrane region" description="Helical" evidence="6">
    <location>
        <begin position="290"/>
        <end position="308"/>
    </location>
</feature>
<protein>
    <submittedName>
        <fullName evidence="8">MFS transporter</fullName>
    </submittedName>
</protein>
<keyword evidence="2" id="KW-0813">Transport</keyword>
<sequence>MPTLKESNVLGNPVYPIMFAIGACHLLNDTLQAVIPAMFPVLVKERGFNFTQLGFIFFALNMVASVLQPVIGYLSDRKPKPYALPFGMVFSLVGMGGLAFAPNYWLLIISVMLLGFGSAVFHPEGSRVSFMAAGSKRGLSQSIYQVGGNSGQALAPLIGAYILVPYGQKSAALFMLVAMLGIFILMKISAWYKKQLEQERLNNRKKVLLSSIGVLTRKQVGVALGLLLVIIFARSFYVTTITSFFIFHLTDQYPITDKEGLLYIFLFLALGAVGTFFGGPMADKIGRKNVIVLSLAVPIPLCLLLPNVPLWAVAVLLMLIGFFIMLSFSVTVVYAQELVPSKIGTMAGLTVGLAFGMGAIGSVVIGIMMDSIGIYPTMIIVSFLPIMGLVGLALPRDQKITAETAA</sequence>
<dbReference type="InterPro" id="IPR020846">
    <property type="entry name" value="MFS_dom"/>
</dbReference>
<evidence type="ECO:0000256" key="3">
    <source>
        <dbReference type="ARBA" id="ARBA00022692"/>
    </source>
</evidence>
<keyword evidence="3 6" id="KW-0812">Transmembrane</keyword>
<dbReference type="InterPro" id="IPR036259">
    <property type="entry name" value="MFS_trans_sf"/>
</dbReference>
<feature type="transmembrane region" description="Helical" evidence="6">
    <location>
        <begin position="53"/>
        <end position="74"/>
    </location>
</feature>
<dbReference type="SUPFAM" id="SSF103473">
    <property type="entry name" value="MFS general substrate transporter"/>
    <property type="match status" value="1"/>
</dbReference>
<dbReference type="GO" id="GO:0005886">
    <property type="term" value="C:plasma membrane"/>
    <property type="evidence" value="ECO:0007669"/>
    <property type="project" value="UniProtKB-SubCell"/>
</dbReference>
<dbReference type="GO" id="GO:0022857">
    <property type="term" value="F:transmembrane transporter activity"/>
    <property type="evidence" value="ECO:0007669"/>
    <property type="project" value="InterPro"/>
</dbReference>
<dbReference type="PANTHER" id="PTHR43129">
    <property type="entry name" value="FOSMIDOMYCIN RESISTANCE PROTEIN"/>
    <property type="match status" value="1"/>
</dbReference>
<reference evidence="8" key="1">
    <citation type="journal article" date="2021" name="PeerJ">
        <title>Extensive microbial diversity within the chicken gut microbiome revealed by metagenomics and culture.</title>
        <authorList>
            <person name="Gilroy R."/>
            <person name="Ravi A."/>
            <person name="Getino M."/>
            <person name="Pursley I."/>
            <person name="Horton D.L."/>
            <person name="Alikhan N.F."/>
            <person name="Baker D."/>
            <person name="Gharbi K."/>
            <person name="Hall N."/>
            <person name="Watson M."/>
            <person name="Adriaenssens E.M."/>
            <person name="Foster-Nyarko E."/>
            <person name="Jarju S."/>
            <person name="Secka A."/>
            <person name="Antonio M."/>
            <person name="Oren A."/>
            <person name="Chaudhuri R.R."/>
            <person name="La Ragione R."/>
            <person name="Hildebrand F."/>
            <person name="Pallen M.J."/>
        </authorList>
    </citation>
    <scope>NUCLEOTIDE SEQUENCE</scope>
    <source>
        <strain evidence="8">CHK171-7178</strain>
    </source>
</reference>
<feature type="transmembrane region" description="Helical" evidence="6">
    <location>
        <begin position="220"/>
        <end position="248"/>
    </location>
</feature>
<dbReference type="InterPro" id="IPR011701">
    <property type="entry name" value="MFS"/>
</dbReference>
<proteinExistence type="predicted"/>
<dbReference type="Proteomes" id="UP000698173">
    <property type="component" value="Unassembled WGS sequence"/>
</dbReference>
<evidence type="ECO:0000313" key="8">
    <source>
        <dbReference type="EMBL" id="HJF31020.1"/>
    </source>
</evidence>
<dbReference type="PROSITE" id="PS51257">
    <property type="entry name" value="PROKAR_LIPOPROTEIN"/>
    <property type="match status" value="1"/>
</dbReference>
<feature type="transmembrane region" description="Helical" evidence="6">
    <location>
        <begin position="374"/>
        <end position="394"/>
    </location>
</feature>
<gene>
    <name evidence="8" type="ORF">K8V56_04470</name>
</gene>
<feature type="transmembrane region" description="Helical" evidence="6">
    <location>
        <begin position="314"/>
        <end position="335"/>
    </location>
</feature>
<dbReference type="InterPro" id="IPR022324">
    <property type="entry name" value="Bacilysin_exporter_BacE_put"/>
</dbReference>
<dbReference type="PANTHER" id="PTHR43129:SF1">
    <property type="entry name" value="FOSMIDOMYCIN RESISTANCE PROTEIN"/>
    <property type="match status" value="1"/>
</dbReference>
<feature type="transmembrane region" description="Helical" evidence="6">
    <location>
        <begin position="81"/>
        <end position="98"/>
    </location>
</feature>
<dbReference type="PRINTS" id="PR01988">
    <property type="entry name" value="EXPORTERBACE"/>
</dbReference>
<feature type="transmembrane region" description="Helical" evidence="6">
    <location>
        <begin position="143"/>
        <end position="164"/>
    </location>
</feature>
<keyword evidence="4 6" id="KW-1133">Transmembrane helix</keyword>
<feature type="transmembrane region" description="Helical" evidence="6">
    <location>
        <begin position="104"/>
        <end position="122"/>
    </location>
</feature>
<evidence type="ECO:0000313" key="9">
    <source>
        <dbReference type="Proteomes" id="UP000698173"/>
    </source>
</evidence>
<feature type="transmembrane region" description="Helical" evidence="6">
    <location>
        <begin position="170"/>
        <end position="192"/>
    </location>
</feature>
<dbReference type="InterPro" id="IPR005829">
    <property type="entry name" value="Sugar_transporter_CS"/>
</dbReference>
<dbReference type="Pfam" id="PF07690">
    <property type="entry name" value="MFS_1"/>
    <property type="match status" value="1"/>
</dbReference>
<accession>A0A921FWQ9</accession>
<dbReference type="PROSITE" id="PS50850">
    <property type="entry name" value="MFS"/>
    <property type="match status" value="1"/>
</dbReference>
<feature type="transmembrane region" description="Helical" evidence="6">
    <location>
        <begin position="260"/>
        <end position="278"/>
    </location>
</feature>
<dbReference type="AlphaFoldDB" id="A0A921FWQ9"/>
<dbReference type="PROSITE" id="PS00216">
    <property type="entry name" value="SUGAR_TRANSPORT_1"/>
    <property type="match status" value="1"/>
</dbReference>
<dbReference type="Gene3D" id="1.20.1250.20">
    <property type="entry name" value="MFS general substrate transporter like domains"/>
    <property type="match status" value="1"/>
</dbReference>
<name>A0A921FWQ9_SPOPS</name>
<evidence type="ECO:0000256" key="5">
    <source>
        <dbReference type="ARBA" id="ARBA00023136"/>
    </source>
</evidence>
<comment type="subcellular location">
    <subcellularLocation>
        <location evidence="1">Cell membrane</location>
        <topology evidence="1">Multi-pass membrane protein</topology>
    </subcellularLocation>
</comment>
<feature type="domain" description="Major facilitator superfamily (MFS) profile" evidence="7">
    <location>
        <begin position="17"/>
        <end position="400"/>
    </location>
</feature>
<keyword evidence="5 6" id="KW-0472">Membrane</keyword>
<organism evidence="8 9">
    <name type="scientific">Sporosarcina psychrophila</name>
    <name type="common">Bacillus psychrophilus</name>
    <dbReference type="NCBI Taxonomy" id="1476"/>
    <lineage>
        <taxon>Bacteria</taxon>
        <taxon>Bacillati</taxon>
        <taxon>Bacillota</taxon>
        <taxon>Bacilli</taxon>
        <taxon>Bacillales</taxon>
        <taxon>Caryophanaceae</taxon>
        <taxon>Sporosarcina</taxon>
    </lineage>
</organism>
<reference evidence="8" key="2">
    <citation type="submission" date="2021-09" db="EMBL/GenBank/DDBJ databases">
        <authorList>
            <person name="Gilroy R."/>
        </authorList>
    </citation>
    <scope>NUCLEOTIDE SEQUENCE</scope>
    <source>
        <strain evidence="8">CHK171-7178</strain>
    </source>
</reference>
<evidence type="ECO:0000256" key="2">
    <source>
        <dbReference type="ARBA" id="ARBA00022448"/>
    </source>
</evidence>
<evidence type="ECO:0000256" key="4">
    <source>
        <dbReference type="ARBA" id="ARBA00022989"/>
    </source>
</evidence>
<feature type="transmembrane region" description="Helical" evidence="6">
    <location>
        <begin position="347"/>
        <end position="368"/>
    </location>
</feature>
<evidence type="ECO:0000256" key="1">
    <source>
        <dbReference type="ARBA" id="ARBA00004651"/>
    </source>
</evidence>
<dbReference type="EMBL" id="DYWT01000075">
    <property type="protein sequence ID" value="HJF31020.1"/>
    <property type="molecule type" value="Genomic_DNA"/>
</dbReference>
<dbReference type="CDD" id="cd17478">
    <property type="entry name" value="MFS_FsR"/>
    <property type="match status" value="1"/>
</dbReference>
<evidence type="ECO:0000259" key="7">
    <source>
        <dbReference type="PROSITE" id="PS50850"/>
    </source>
</evidence>